<name>A0A7G9W786_ALKCA</name>
<dbReference type="Proteomes" id="UP000516160">
    <property type="component" value="Chromosome"/>
</dbReference>
<keyword evidence="2" id="KW-1185">Reference proteome</keyword>
<protein>
    <submittedName>
        <fullName evidence="1">Uncharacterized protein</fullName>
    </submittedName>
</protein>
<dbReference type="RefSeq" id="WP_213168332.1">
    <property type="nucleotide sequence ID" value="NZ_CP058559.1"/>
</dbReference>
<proteinExistence type="predicted"/>
<sequence length="132" mass="15465">MFRLFNNARTWFQKVFKYPKVEYIPISFRKITQIPINTSVTRVNVYPSLDAVPNIHNQLKDQHSRGLFMTINNYSVADMRFRGGVCTVVVKPNQQIMEVVWLNSQYFPAGTTVHFTAMTKEGVRLTWTNYRV</sequence>
<dbReference type="AlphaFoldDB" id="A0A7G9W786"/>
<dbReference type="KEGG" id="acae:HYG86_07020"/>
<organism evidence="1 2">
    <name type="scientific">Alkalicella caledoniensis</name>
    <dbReference type="NCBI Taxonomy" id="2731377"/>
    <lineage>
        <taxon>Bacteria</taxon>
        <taxon>Bacillati</taxon>
        <taxon>Bacillota</taxon>
        <taxon>Clostridia</taxon>
        <taxon>Eubacteriales</taxon>
        <taxon>Proteinivoracaceae</taxon>
        <taxon>Alkalicella</taxon>
    </lineage>
</organism>
<dbReference type="EMBL" id="CP058559">
    <property type="protein sequence ID" value="QNO14548.1"/>
    <property type="molecule type" value="Genomic_DNA"/>
</dbReference>
<evidence type="ECO:0000313" key="2">
    <source>
        <dbReference type="Proteomes" id="UP000516160"/>
    </source>
</evidence>
<accession>A0A7G9W786</accession>
<gene>
    <name evidence="1" type="ORF">HYG86_07020</name>
</gene>
<evidence type="ECO:0000313" key="1">
    <source>
        <dbReference type="EMBL" id="QNO14548.1"/>
    </source>
</evidence>
<reference evidence="1 2" key="1">
    <citation type="submission" date="2020-07" db="EMBL/GenBank/DDBJ databases">
        <title>Alkalicella. sp. LB2 genome.</title>
        <authorList>
            <person name="Postec A."/>
            <person name="Quemeneur M."/>
        </authorList>
    </citation>
    <scope>NUCLEOTIDE SEQUENCE [LARGE SCALE GENOMIC DNA]</scope>
    <source>
        <strain evidence="1 2">LB2</strain>
    </source>
</reference>